<comment type="caution">
    <text evidence="4">The sequence shown here is derived from an EMBL/GenBank/DDBJ whole genome shotgun (WGS) entry which is preliminary data.</text>
</comment>
<gene>
    <name evidence="4" type="ORF">Llon_1090</name>
</gene>
<dbReference type="NCBIfam" id="TIGR00254">
    <property type="entry name" value="GGDEF"/>
    <property type="match status" value="1"/>
</dbReference>
<protein>
    <submittedName>
        <fullName evidence="4">GGDEF/EAL domain-containing sensory box protein</fullName>
    </submittedName>
</protein>
<dbReference type="InterPro" id="IPR035965">
    <property type="entry name" value="PAS-like_dom_sf"/>
</dbReference>
<dbReference type="PANTHER" id="PTHR46663">
    <property type="entry name" value="DIGUANYLATE CYCLASE DGCT-RELATED"/>
    <property type="match status" value="1"/>
</dbReference>
<evidence type="ECO:0000313" key="5">
    <source>
        <dbReference type="Proteomes" id="UP000054997"/>
    </source>
</evidence>
<dbReference type="AlphaFoldDB" id="A0A0W0VP34"/>
<dbReference type="InterPro" id="IPR029787">
    <property type="entry name" value="Nucleotide_cyclase"/>
</dbReference>
<evidence type="ECO:0000259" key="3">
    <source>
        <dbReference type="PROSITE" id="PS50887"/>
    </source>
</evidence>
<organism evidence="4 5">
    <name type="scientific">Legionella londiniensis</name>
    <dbReference type="NCBI Taxonomy" id="45068"/>
    <lineage>
        <taxon>Bacteria</taxon>
        <taxon>Pseudomonadati</taxon>
        <taxon>Pseudomonadota</taxon>
        <taxon>Gammaproteobacteria</taxon>
        <taxon>Legionellales</taxon>
        <taxon>Legionellaceae</taxon>
        <taxon>Legionella</taxon>
    </lineage>
</organism>
<dbReference type="InterPro" id="IPR000700">
    <property type="entry name" value="PAS-assoc_C"/>
</dbReference>
<dbReference type="CDD" id="cd00130">
    <property type="entry name" value="PAS"/>
    <property type="match status" value="1"/>
</dbReference>
<evidence type="ECO:0000259" key="1">
    <source>
        <dbReference type="PROSITE" id="PS50112"/>
    </source>
</evidence>
<dbReference type="STRING" id="45068.Llon_1090"/>
<dbReference type="CDD" id="cd01949">
    <property type="entry name" value="GGDEF"/>
    <property type="match status" value="1"/>
</dbReference>
<feature type="domain" description="GGDEF" evidence="3">
    <location>
        <begin position="166"/>
        <end position="290"/>
    </location>
</feature>
<dbReference type="PROSITE" id="PS50113">
    <property type="entry name" value="PAC"/>
    <property type="match status" value="1"/>
</dbReference>
<name>A0A0W0VP34_9GAMM</name>
<reference evidence="4 5" key="1">
    <citation type="submission" date="2015-11" db="EMBL/GenBank/DDBJ databases">
        <title>Genomic analysis of 38 Legionella species identifies large and diverse effector repertoires.</title>
        <authorList>
            <person name="Burstein D."/>
            <person name="Amaro F."/>
            <person name="Zusman T."/>
            <person name="Lifshitz Z."/>
            <person name="Cohen O."/>
            <person name="Gilbert J.A."/>
            <person name="Pupko T."/>
            <person name="Shuman H.A."/>
            <person name="Segal G."/>
        </authorList>
    </citation>
    <scope>NUCLEOTIDE SEQUENCE [LARGE SCALE GENOMIC DNA]</scope>
    <source>
        <strain evidence="4 5">ATCC 49505</strain>
    </source>
</reference>
<dbReference type="PANTHER" id="PTHR46663:SF4">
    <property type="entry name" value="DIGUANYLATE CYCLASE DGCT-RELATED"/>
    <property type="match status" value="1"/>
</dbReference>
<feature type="domain" description="PAS" evidence="1">
    <location>
        <begin position="10"/>
        <end position="79"/>
    </location>
</feature>
<dbReference type="Gene3D" id="3.30.450.20">
    <property type="entry name" value="PAS domain"/>
    <property type="match status" value="1"/>
</dbReference>
<dbReference type="EMBL" id="LNYK01000014">
    <property type="protein sequence ID" value="KTD21925.1"/>
    <property type="molecule type" value="Genomic_DNA"/>
</dbReference>
<sequence>MDIDTAKLYLLENTNDIVIITEANIEAPDSPKILYVNDAFTQLTGYSKEEAIGRTPRILQGEKTDKKTLKQLKKAMRKEQELRVELLNYAKSGREYWIDFHIIYIRDHTGKVCYLGAIERDITKIKELNRALEKKSKVDPLTKALNRDTVFRYGEEAFLAFKSLGQKFGLIFIDIDNFKEFNDKKGHIAGDKLLILVANVCRKVFRAIDKVGRYGGDEFIVLLEGADRATTEAKAKKLHQCLQNKYQISSSIGATSVSEYDTSLEKVIQRADHAMYEAKKEGKSKVRYCD</sequence>
<dbReference type="InterPro" id="IPR043128">
    <property type="entry name" value="Rev_trsase/Diguanyl_cyclase"/>
</dbReference>
<dbReference type="InterPro" id="IPR000160">
    <property type="entry name" value="GGDEF_dom"/>
</dbReference>
<evidence type="ECO:0000313" key="4">
    <source>
        <dbReference type="EMBL" id="KTD21925.1"/>
    </source>
</evidence>
<dbReference type="SUPFAM" id="SSF55073">
    <property type="entry name" value="Nucleotide cyclase"/>
    <property type="match status" value="1"/>
</dbReference>
<accession>A0A0W0VP34</accession>
<dbReference type="Gene3D" id="3.30.70.270">
    <property type="match status" value="1"/>
</dbReference>
<evidence type="ECO:0000259" key="2">
    <source>
        <dbReference type="PROSITE" id="PS50113"/>
    </source>
</evidence>
<dbReference type="InterPro" id="IPR000014">
    <property type="entry name" value="PAS"/>
</dbReference>
<proteinExistence type="predicted"/>
<dbReference type="NCBIfam" id="TIGR00229">
    <property type="entry name" value="sensory_box"/>
    <property type="match status" value="1"/>
</dbReference>
<dbReference type="Pfam" id="PF13426">
    <property type="entry name" value="PAS_9"/>
    <property type="match status" value="1"/>
</dbReference>
<keyword evidence="5" id="KW-1185">Reference proteome</keyword>
<dbReference type="RefSeq" id="WP_058529069.1">
    <property type="nucleotide sequence ID" value="NZ_CAAAHZ010000006.1"/>
</dbReference>
<dbReference type="InterPro" id="IPR052163">
    <property type="entry name" value="DGC-Regulatory_Protein"/>
</dbReference>
<dbReference type="PATRIC" id="fig|45068.5.peg.1175"/>
<dbReference type="SMART" id="SM00267">
    <property type="entry name" value="GGDEF"/>
    <property type="match status" value="1"/>
</dbReference>
<dbReference type="PROSITE" id="PS50887">
    <property type="entry name" value="GGDEF"/>
    <property type="match status" value="1"/>
</dbReference>
<dbReference type="Pfam" id="PF00990">
    <property type="entry name" value="GGDEF"/>
    <property type="match status" value="1"/>
</dbReference>
<dbReference type="SUPFAM" id="SSF55785">
    <property type="entry name" value="PYP-like sensor domain (PAS domain)"/>
    <property type="match status" value="1"/>
</dbReference>
<dbReference type="PROSITE" id="PS50112">
    <property type="entry name" value="PAS"/>
    <property type="match status" value="1"/>
</dbReference>
<feature type="domain" description="PAC" evidence="2">
    <location>
        <begin position="80"/>
        <end position="134"/>
    </location>
</feature>
<dbReference type="OrthoDB" id="9812260at2"/>
<dbReference type="Proteomes" id="UP000054997">
    <property type="component" value="Unassembled WGS sequence"/>
</dbReference>